<dbReference type="FunFam" id="1.10.10.10:FF:000005">
    <property type="entry name" value="Two-component system response regulator"/>
    <property type="match status" value="1"/>
</dbReference>
<dbReference type="Proteomes" id="UP000183263">
    <property type="component" value="Unassembled WGS sequence"/>
</dbReference>
<dbReference type="AlphaFoldDB" id="A0A1G8MNV2"/>
<dbReference type="Pfam" id="PF00486">
    <property type="entry name" value="Trans_reg_C"/>
    <property type="match status" value="1"/>
</dbReference>
<sequence>MRILVVEDEPRMARLLRRALTEEGYAADIAPDGVAGLDAATGGGYDAIVLDVMLPKLDGFTVCRTLRAQGDDVPILMLTARGQVRDRVAGLDGGADDYLTKPFHLAEFFARLRALLRRGHPEPAAPLCAGDLRLDPVTHRVWRGETEIEVTAKEFALLETFLRHPGAVFTRQQLLEHCWDFAFESRSNVVEVHIRALRDKIDRRFGVTSLETLRGVGYRLNPVTATGQREPS</sequence>
<dbReference type="RefSeq" id="WP_029930827.1">
    <property type="nucleotide sequence ID" value="NZ_CP048813.1"/>
</dbReference>
<evidence type="ECO:0000313" key="6">
    <source>
        <dbReference type="EMBL" id="SDI69000.1"/>
    </source>
</evidence>
<dbReference type="InterPro" id="IPR011006">
    <property type="entry name" value="CheY-like_superfamily"/>
</dbReference>
<keyword evidence="2" id="KW-0902">Two-component regulatory system</keyword>
<reference evidence="6 7" key="1">
    <citation type="submission" date="2016-10" db="EMBL/GenBank/DDBJ databases">
        <authorList>
            <person name="de Groot N.N."/>
        </authorList>
    </citation>
    <scope>NUCLEOTIDE SEQUENCE [LARGE SCALE GENOMIC DNA]</scope>
    <source>
        <strain evidence="6 7">DSM 44892</strain>
    </source>
</reference>
<dbReference type="PROSITE" id="PS50110">
    <property type="entry name" value="RESPONSE_REGULATORY"/>
    <property type="match status" value="1"/>
</dbReference>
<keyword evidence="4" id="KW-0238">DNA-binding</keyword>
<dbReference type="GO" id="GO:0006355">
    <property type="term" value="P:regulation of DNA-templated transcription"/>
    <property type="evidence" value="ECO:0007669"/>
    <property type="project" value="InterPro"/>
</dbReference>
<dbReference type="PROSITE" id="PS51755">
    <property type="entry name" value="OMPR_PHOB"/>
    <property type="match status" value="1"/>
</dbReference>
<evidence type="ECO:0000256" key="3">
    <source>
        <dbReference type="ARBA" id="ARBA00023015"/>
    </source>
</evidence>
<evidence type="ECO:0000256" key="1">
    <source>
        <dbReference type="ARBA" id="ARBA00022553"/>
    </source>
</evidence>
<dbReference type="InterPro" id="IPR039420">
    <property type="entry name" value="WalR-like"/>
</dbReference>
<evidence type="ECO:0000256" key="5">
    <source>
        <dbReference type="ARBA" id="ARBA00023163"/>
    </source>
</evidence>
<dbReference type="Pfam" id="PF00072">
    <property type="entry name" value="Response_reg"/>
    <property type="match status" value="1"/>
</dbReference>
<dbReference type="GO" id="GO:0000156">
    <property type="term" value="F:phosphorelay response regulator activity"/>
    <property type="evidence" value="ECO:0007669"/>
    <property type="project" value="TreeGrafter"/>
</dbReference>
<name>A0A1G8MNV2_9NOCA</name>
<dbReference type="PANTHER" id="PTHR48111:SF28">
    <property type="entry name" value="TRANSCRIPTIONAL REGULATORY PROTEIN TCRX-RELATED"/>
    <property type="match status" value="1"/>
</dbReference>
<dbReference type="CDD" id="cd19935">
    <property type="entry name" value="REC_OmpR_CusR-like"/>
    <property type="match status" value="1"/>
</dbReference>
<dbReference type="FunFam" id="3.40.50.2300:FF:000001">
    <property type="entry name" value="DNA-binding response regulator PhoB"/>
    <property type="match status" value="1"/>
</dbReference>
<accession>A0A1G8MNV2</accession>
<dbReference type="OrthoDB" id="5242569at2"/>
<dbReference type="Gene3D" id="1.10.10.10">
    <property type="entry name" value="Winged helix-like DNA-binding domain superfamily/Winged helix DNA-binding domain"/>
    <property type="match status" value="1"/>
</dbReference>
<dbReference type="EMBL" id="FNDN01000010">
    <property type="protein sequence ID" value="SDI69000.1"/>
    <property type="molecule type" value="Genomic_DNA"/>
</dbReference>
<dbReference type="GO" id="GO:0032993">
    <property type="term" value="C:protein-DNA complex"/>
    <property type="evidence" value="ECO:0007669"/>
    <property type="project" value="TreeGrafter"/>
</dbReference>
<dbReference type="SMART" id="SM00862">
    <property type="entry name" value="Trans_reg_C"/>
    <property type="match status" value="1"/>
</dbReference>
<dbReference type="GO" id="GO:0005829">
    <property type="term" value="C:cytosol"/>
    <property type="evidence" value="ECO:0007669"/>
    <property type="project" value="TreeGrafter"/>
</dbReference>
<keyword evidence="3" id="KW-0805">Transcription regulation</keyword>
<dbReference type="GeneID" id="57066851"/>
<keyword evidence="1" id="KW-0597">Phosphoprotein</keyword>
<keyword evidence="7" id="KW-1185">Reference proteome</keyword>
<dbReference type="SUPFAM" id="SSF52172">
    <property type="entry name" value="CheY-like"/>
    <property type="match status" value="1"/>
</dbReference>
<evidence type="ECO:0000256" key="4">
    <source>
        <dbReference type="ARBA" id="ARBA00023125"/>
    </source>
</evidence>
<dbReference type="Gene3D" id="3.40.50.2300">
    <property type="match status" value="1"/>
</dbReference>
<evidence type="ECO:0000256" key="2">
    <source>
        <dbReference type="ARBA" id="ARBA00023012"/>
    </source>
</evidence>
<dbReference type="CDD" id="cd00383">
    <property type="entry name" value="trans_reg_C"/>
    <property type="match status" value="1"/>
</dbReference>
<keyword evidence="5" id="KW-0804">Transcription</keyword>
<dbReference type="PANTHER" id="PTHR48111">
    <property type="entry name" value="REGULATOR OF RPOS"/>
    <property type="match status" value="1"/>
</dbReference>
<evidence type="ECO:0000313" key="7">
    <source>
        <dbReference type="Proteomes" id="UP000183263"/>
    </source>
</evidence>
<dbReference type="InterPro" id="IPR001867">
    <property type="entry name" value="OmpR/PhoB-type_DNA-bd"/>
</dbReference>
<proteinExistence type="predicted"/>
<dbReference type="Gene3D" id="6.10.250.690">
    <property type="match status" value="1"/>
</dbReference>
<dbReference type="GO" id="GO:0000976">
    <property type="term" value="F:transcription cis-regulatory region binding"/>
    <property type="evidence" value="ECO:0007669"/>
    <property type="project" value="TreeGrafter"/>
</dbReference>
<protein>
    <submittedName>
        <fullName evidence="6">Two-component system, OmpR family, response regulator</fullName>
    </submittedName>
</protein>
<dbReference type="InterPro" id="IPR036388">
    <property type="entry name" value="WH-like_DNA-bd_sf"/>
</dbReference>
<dbReference type="InterPro" id="IPR001789">
    <property type="entry name" value="Sig_transdc_resp-reg_receiver"/>
</dbReference>
<dbReference type="SMART" id="SM00448">
    <property type="entry name" value="REC"/>
    <property type="match status" value="1"/>
</dbReference>
<organism evidence="6 7">
    <name type="scientific">Rhodococcus triatomae</name>
    <dbReference type="NCBI Taxonomy" id="300028"/>
    <lineage>
        <taxon>Bacteria</taxon>
        <taxon>Bacillati</taxon>
        <taxon>Actinomycetota</taxon>
        <taxon>Actinomycetes</taxon>
        <taxon>Mycobacteriales</taxon>
        <taxon>Nocardiaceae</taxon>
        <taxon>Rhodococcus</taxon>
    </lineage>
</organism>
<gene>
    <name evidence="6" type="ORF">SAMN05444695_1107</name>
</gene>